<dbReference type="Proteomes" id="UP001152531">
    <property type="component" value="Unassembled WGS sequence"/>
</dbReference>
<accession>A0ACA9YC03</accession>
<evidence type="ECO:0000313" key="2">
    <source>
        <dbReference type="Proteomes" id="UP001152531"/>
    </source>
</evidence>
<proteinExistence type="predicted"/>
<sequence length="241" mass="26996">MSATNDQTENSRHQRGRFNWVRRLMQSPNRQNGELVDRARYNGDYYKPSKKKSLKIQEPQESNDQEEYDSEGESIETDTRGSYNSDQITSNSDNISTIPLKSIVSVPSTKSPSVLSNDNNHDNHSYNPSTAETSIAPSSTTPQFNPILFNRDRDGNHIPGLDRDSESIVTLASSTRRRRRRSLETNSSTVGIPPASIMERLSVQPNSAYANSLNPNDITSVNEDNSSYKDYESQSSIAKSN</sequence>
<reference evidence="1" key="1">
    <citation type="submission" date="2022-06" db="EMBL/GenBank/DDBJ databases">
        <authorList>
            <person name="Legras J.-L."/>
            <person name="Devillers H."/>
            <person name="Grondin C."/>
        </authorList>
    </citation>
    <scope>NUCLEOTIDE SEQUENCE</scope>
    <source>
        <strain evidence="1">CLIB 1444</strain>
    </source>
</reference>
<comment type="caution">
    <text evidence="1">The sequence shown here is derived from an EMBL/GenBank/DDBJ whole genome shotgun (WGS) entry which is preliminary data.</text>
</comment>
<gene>
    <name evidence="1" type="ORF">CLIB1444_09S02916</name>
</gene>
<dbReference type="EMBL" id="CALSDN010000009">
    <property type="protein sequence ID" value="CAH6722408.1"/>
    <property type="molecule type" value="Genomic_DNA"/>
</dbReference>
<protein>
    <submittedName>
        <fullName evidence="1">Uncharacterized protein</fullName>
    </submittedName>
</protein>
<evidence type="ECO:0000313" key="1">
    <source>
        <dbReference type="EMBL" id="CAH6722408.1"/>
    </source>
</evidence>
<name>A0ACA9YC03_9ASCO</name>
<keyword evidence="2" id="KW-1185">Reference proteome</keyword>
<organism evidence="1 2">
    <name type="scientific">[Candida] jaroonii</name>
    <dbReference type="NCBI Taxonomy" id="467808"/>
    <lineage>
        <taxon>Eukaryota</taxon>
        <taxon>Fungi</taxon>
        <taxon>Dikarya</taxon>
        <taxon>Ascomycota</taxon>
        <taxon>Saccharomycotina</taxon>
        <taxon>Pichiomycetes</taxon>
        <taxon>Debaryomycetaceae</taxon>
        <taxon>Yamadazyma</taxon>
    </lineage>
</organism>